<name>A0A174FH06_9FIRM</name>
<gene>
    <name evidence="7" type="ORF">ERS852491_02322</name>
</gene>
<comment type="similarity">
    <text evidence="5">Belongs to the Prp family.</text>
</comment>
<dbReference type="Gene3D" id="3.30.70.1490">
    <property type="entry name" value="Cysteine protease Prp"/>
    <property type="match status" value="1"/>
</dbReference>
<dbReference type="PANTHER" id="PTHR39178:SF1">
    <property type="entry name" value="RIBOSOMAL-PROCESSING CYSTEINE PROTEASE PRP"/>
    <property type="match status" value="1"/>
</dbReference>
<dbReference type="GO" id="GO:0005840">
    <property type="term" value="C:ribosome"/>
    <property type="evidence" value="ECO:0007669"/>
    <property type="project" value="UniProtKB-KW"/>
</dbReference>
<dbReference type="SUPFAM" id="SSF118010">
    <property type="entry name" value="TM1457-like"/>
    <property type="match status" value="1"/>
</dbReference>
<accession>A0A174FH06</accession>
<keyword evidence="7" id="KW-0687">Ribonucleoprotein</keyword>
<evidence type="ECO:0000256" key="2">
    <source>
        <dbReference type="ARBA" id="ARBA00022670"/>
    </source>
</evidence>
<keyword evidence="2" id="KW-0645">Protease</keyword>
<dbReference type="STRING" id="39482.ERS852491_02322"/>
<dbReference type="GO" id="GO:0006508">
    <property type="term" value="P:proteolysis"/>
    <property type="evidence" value="ECO:0007669"/>
    <property type="project" value="UniProtKB-KW"/>
</dbReference>
<dbReference type="Pfam" id="PF04327">
    <property type="entry name" value="Peptidase_Prp"/>
    <property type="match status" value="1"/>
</dbReference>
<dbReference type="EMBL" id="CYZU01000020">
    <property type="protein sequence ID" value="CUO47700.1"/>
    <property type="molecule type" value="Genomic_DNA"/>
</dbReference>
<reference evidence="7 8" key="1">
    <citation type="submission" date="2015-09" db="EMBL/GenBank/DDBJ databases">
        <authorList>
            <consortium name="Pathogen Informatics"/>
        </authorList>
    </citation>
    <scope>NUCLEOTIDE SEQUENCE [LARGE SCALE GENOMIC DNA]</scope>
    <source>
        <strain evidence="7 8">2789STDY5834876</strain>
    </source>
</reference>
<dbReference type="AlphaFoldDB" id="A0A174FH06"/>
<dbReference type="PANTHER" id="PTHR39178">
    <property type="entry name" value="HYPOTHETICAL RIBOSOME-ASSOCIATED PROTEIN"/>
    <property type="match status" value="1"/>
</dbReference>
<dbReference type="OrthoDB" id="48998at2"/>
<sequence length="114" mass="12667">MIKVSIYKTDKHEYVGFDAQGHAGFADEGMDIVCAAASALIINTINAIERYTSDETSVVTDDSEDAQGLIQFRFTGGRPTHDAELLLKTMILGLEEIEDDSDYEPYIDIIFKEV</sequence>
<dbReference type="Proteomes" id="UP000095544">
    <property type="component" value="Unassembled WGS sequence"/>
</dbReference>
<organism evidence="7 8">
    <name type="scientific">Faecalicatena contorta</name>
    <dbReference type="NCBI Taxonomy" id="39482"/>
    <lineage>
        <taxon>Bacteria</taxon>
        <taxon>Bacillati</taxon>
        <taxon>Bacillota</taxon>
        <taxon>Clostridia</taxon>
        <taxon>Lachnospirales</taxon>
        <taxon>Lachnospiraceae</taxon>
        <taxon>Faecalicatena</taxon>
    </lineage>
</organism>
<evidence type="ECO:0000256" key="5">
    <source>
        <dbReference type="ARBA" id="ARBA00044503"/>
    </source>
</evidence>
<evidence type="ECO:0000256" key="4">
    <source>
        <dbReference type="ARBA" id="ARBA00022807"/>
    </source>
</evidence>
<dbReference type="RefSeq" id="WP_050642308.1">
    <property type="nucleotide sequence ID" value="NZ_CABKUE010000009.1"/>
</dbReference>
<evidence type="ECO:0000256" key="3">
    <source>
        <dbReference type="ARBA" id="ARBA00022801"/>
    </source>
</evidence>
<dbReference type="GO" id="GO:0008234">
    <property type="term" value="F:cysteine-type peptidase activity"/>
    <property type="evidence" value="ECO:0007669"/>
    <property type="project" value="UniProtKB-KW"/>
</dbReference>
<protein>
    <recommendedName>
        <fullName evidence="6">Ribosomal processing cysteine protease Prp</fullName>
    </recommendedName>
</protein>
<evidence type="ECO:0000256" key="6">
    <source>
        <dbReference type="ARBA" id="ARBA00044538"/>
    </source>
</evidence>
<dbReference type="CDD" id="cd16332">
    <property type="entry name" value="Prp-like"/>
    <property type="match status" value="1"/>
</dbReference>
<evidence type="ECO:0000313" key="7">
    <source>
        <dbReference type="EMBL" id="CUO47700.1"/>
    </source>
</evidence>
<keyword evidence="7" id="KW-0689">Ribosomal protein</keyword>
<dbReference type="InterPro" id="IPR007422">
    <property type="entry name" value="Peptidase_Prp"/>
</dbReference>
<keyword evidence="4" id="KW-0788">Thiol protease</keyword>
<dbReference type="InterPro" id="IPR036764">
    <property type="entry name" value="Peptidase_Prp_sf"/>
</dbReference>
<evidence type="ECO:0000313" key="8">
    <source>
        <dbReference type="Proteomes" id="UP000095544"/>
    </source>
</evidence>
<keyword evidence="3" id="KW-0378">Hydrolase</keyword>
<proteinExistence type="inferred from homology"/>
<keyword evidence="1" id="KW-0690">Ribosome biogenesis</keyword>
<dbReference type="GO" id="GO:0042254">
    <property type="term" value="P:ribosome biogenesis"/>
    <property type="evidence" value="ECO:0007669"/>
    <property type="project" value="UniProtKB-KW"/>
</dbReference>
<evidence type="ECO:0000256" key="1">
    <source>
        <dbReference type="ARBA" id="ARBA00022517"/>
    </source>
</evidence>